<name>A0A0N8PSI3_9CHLR</name>
<comment type="caution">
    <text evidence="1">The sequence shown here is derived from an EMBL/GenBank/DDBJ whole genome shotgun (WGS) entry which is preliminary data.</text>
</comment>
<sequence>MTYGYGHIATCEGDRPWSELHRARITLLAPDRFFVGRASASVFTITGMDSTAPVGSCGARQIRLSPLLYCRLASRLAPRGPFMLHTCGTPLWRSETGMVFTATLEPHTACPRCGKAVASAELAPLPAGPAVVEVVGTLHVPVACLERRDALQITQVSIVAVALQHSRFEISTDAAAALVEALGTLRVVAEIRQVWAKPAPAGE</sequence>
<organism evidence="1 2">
    <name type="scientific">Kouleothrix aurantiaca</name>
    <dbReference type="NCBI Taxonomy" id="186479"/>
    <lineage>
        <taxon>Bacteria</taxon>
        <taxon>Bacillati</taxon>
        <taxon>Chloroflexota</taxon>
        <taxon>Chloroflexia</taxon>
        <taxon>Chloroflexales</taxon>
        <taxon>Roseiflexineae</taxon>
        <taxon>Roseiflexaceae</taxon>
        <taxon>Kouleothrix</taxon>
    </lineage>
</organism>
<dbReference type="EMBL" id="LJCR01000426">
    <property type="protein sequence ID" value="KPV52805.1"/>
    <property type="molecule type" value="Genomic_DNA"/>
</dbReference>
<gene>
    <name evidence="1" type="ORF">SE17_13280</name>
</gene>
<reference evidence="1 2" key="1">
    <citation type="submission" date="2015-09" db="EMBL/GenBank/DDBJ databases">
        <title>Draft genome sequence of Kouleothrix aurantiaca JCM 19913.</title>
        <authorList>
            <person name="Hemp J."/>
        </authorList>
    </citation>
    <scope>NUCLEOTIDE SEQUENCE [LARGE SCALE GENOMIC DNA]</scope>
    <source>
        <strain evidence="1 2">COM-B</strain>
    </source>
</reference>
<accession>A0A0N8PSI3</accession>
<evidence type="ECO:0000313" key="1">
    <source>
        <dbReference type="EMBL" id="KPV52805.1"/>
    </source>
</evidence>
<proteinExistence type="predicted"/>
<evidence type="ECO:0000313" key="2">
    <source>
        <dbReference type="Proteomes" id="UP000050509"/>
    </source>
</evidence>
<keyword evidence="2" id="KW-1185">Reference proteome</keyword>
<protein>
    <submittedName>
        <fullName evidence="1">Uncharacterized protein</fullName>
    </submittedName>
</protein>
<dbReference type="AlphaFoldDB" id="A0A0N8PSI3"/>
<dbReference type="Proteomes" id="UP000050509">
    <property type="component" value="Unassembled WGS sequence"/>
</dbReference>